<keyword evidence="1" id="KW-0812">Transmembrane</keyword>
<organism evidence="3 4">
    <name type="scientific">Butyrivibrio proteoclasticus (strain ATCC 51982 / DSM 14932 / B316)</name>
    <name type="common">Clostridium proteoclasticum</name>
    <dbReference type="NCBI Taxonomy" id="515622"/>
    <lineage>
        <taxon>Bacteria</taxon>
        <taxon>Bacillati</taxon>
        <taxon>Bacillota</taxon>
        <taxon>Clostridia</taxon>
        <taxon>Lachnospirales</taxon>
        <taxon>Lachnospiraceae</taxon>
        <taxon>Butyrivibrio</taxon>
    </lineage>
</organism>
<dbReference type="KEGG" id="bpb:bpr_I1519"/>
<dbReference type="Proteomes" id="UP000001299">
    <property type="component" value="Chromosome 1"/>
</dbReference>
<dbReference type="AlphaFoldDB" id="E0RWF8"/>
<evidence type="ECO:0000313" key="3">
    <source>
        <dbReference type="EMBL" id="ADL34256.1"/>
    </source>
</evidence>
<sequence>MNKRKSITIVVMLLLFSLAGISFAKLSEKKSDAVDSKIVDSSVGMTEIPEDGMVDDSFTSHLPLVVLDLEEQEIPVAYKYDSDKEILVPIDGIDPYVCGNVYLYAGKDINSLNDAPQVSSGMHVKYRGNSSLFYDKKQYKLELLDENGAKKDENLLGMGEDSDWILNISMSDKSLLRNYLAYNVAGEIDPFTPDVQYCEVLIKKGDKYEYEGLYLLCESIKVSKDRVDISRYNKDGLSSFLVKRDRYDEEAVILDTWATEQGLTYGYLSLEYPRREKLSADSVKNIQDNINQAEKVIYSDDKRILDTYPDYIDETSFVDYFLINEFFGNYDAGNNSTYMYAELNGKIHIGPVWDFDGAMDNYLDAMADDDKIAFQSRAWFERLIDSDRFLIALQKRYAQLLKGSFDKKHINKIIDDALVYMGNARLRDYSRWHKSYDEYKLVNSEDEFGIYVDRNGYTYDEEVQKLRDYVSVHSEAVNKELSNYGNHNLYVSSLGKYGNFACLFIVFFLCSVIIVRRKA</sequence>
<keyword evidence="1" id="KW-1133">Transmembrane helix</keyword>
<dbReference type="EMBL" id="CP001810">
    <property type="protein sequence ID" value="ADL34256.1"/>
    <property type="molecule type" value="Genomic_DNA"/>
</dbReference>
<reference evidence="3 4" key="1">
    <citation type="journal article" date="2010" name="PLoS ONE">
        <title>The glycobiome of the rumen bacterium Butyrivibrio proteoclasticus B316(T) highlights adaptation to a polysaccharide-rich environment.</title>
        <authorList>
            <person name="Kelly W.J."/>
            <person name="Leahy S.C."/>
            <person name="Altermann E."/>
            <person name="Yeoman C.J."/>
            <person name="Dunne J.C."/>
            <person name="Kong Z."/>
            <person name="Pacheco D.M."/>
            <person name="Li D."/>
            <person name="Noel S.J."/>
            <person name="Moon C.D."/>
            <person name="Cookson A.L."/>
            <person name="Attwood G.T."/>
        </authorList>
    </citation>
    <scope>NUCLEOTIDE SEQUENCE [LARGE SCALE GENOMIC DNA]</scope>
    <source>
        <strain evidence="4">ATCC 51982 / DSM 14932 / B316</strain>
    </source>
</reference>
<dbReference type="STRING" id="515622.bpr_I1519"/>
<evidence type="ECO:0000256" key="2">
    <source>
        <dbReference type="SAM" id="SignalP"/>
    </source>
</evidence>
<feature type="transmembrane region" description="Helical" evidence="1">
    <location>
        <begin position="497"/>
        <end position="515"/>
    </location>
</feature>
<proteinExistence type="predicted"/>
<name>E0RWF8_BUTPB</name>
<protein>
    <submittedName>
        <fullName evidence="3">CotH family protein</fullName>
    </submittedName>
</protein>
<accession>E0RWF8</accession>
<keyword evidence="2" id="KW-0732">Signal</keyword>
<dbReference type="HOGENOM" id="CLU_022931_0_0_9"/>
<feature type="chain" id="PRO_5003139785" evidence="2">
    <location>
        <begin position="25"/>
        <end position="519"/>
    </location>
</feature>
<feature type="signal peptide" evidence="2">
    <location>
        <begin position="1"/>
        <end position="24"/>
    </location>
</feature>
<gene>
    <name evidence="3" type="ordered locus">bpr_I1519</name>
</gene>
<keyword evidence="1" id="KW-0472">Membrane</keyword>
<dbReference type="InterPro" id="IPR014867">
    <property type="entry name" value="Spore_coat_CotH_CotH2/3/7"/>
</dbReference>
<dbReference type="Pfam" id="PF08757">
    <property type="entry name" value="CotH"/>
    <property type="match status" value="1"/>
</dbReference>
<dbReference type="RefSeq" id="WP_013280910.1">
    <property type="nucleotide sequence ID" value="NC_014387.1"/>
</dbReference>
<evidence type="ECO:0000313" key="4">
    <source>
        <dbReference type="Proteomes" id="UP000001299"/>
    </source>
</evidence>
<evidence type="ECO:0000256" key="1">
    <source>
        <dbReference type="SAM" id="Phobius"/>
    </source>
</evidence>
<keyword evidence="4" id="KW-1185">Reference proteome</keyword>
<dbReference type="eggNOG" id="COG5337">
    <property type="taxonomic scope" value="Bacteria"/>
</dbReference>